<dbReference type="Pfam" id="PF00392">
    <property type="entry name" value="GntR"/>
    <property type="match status" value="1"/>
</dbReference>
<dbReference type="Gene3D" id="1.10.10.10">
    <property type="entry name" value="Winged helix-like DNA-binding domain superfamily/Winged helix DNA-binding domain"/>
    <property type="match status" value="1"/>
</dbReference>
<dbReference type="InterPro" id="IPR036390">
    <property type="entry name" value="WH_DNA-bd_sf"/>
</dbReference>
<dbReference type="AlphaFoldDB" id="A0A8B6XCZ1"/>
<dbReference type="Gene3D" id="1.20.120.530">
    <property type="entry name" value="GntR ligand-binding domain-like"/>
    <property type="match status" value="1"/>
</dbReference>
<reference evidence="6" key="2">
    <citation type="submission" date="2025-08" db="UniProtKB">
        <authorList>
            <consortium name="RefSeq"/>
        </authorList>
    </citation>
    <scope>IDENTIFICATION</scope>
</reference>
<dbReference type="SMART" id="SM00345">
    <property type="entry name" value="HTH_GNTR"/>
    <property type="match status" value="1"/>
</dbReference>
<evidence type="ECO:0000256" key="2">
    <source>
        <dbReference type="ARBA" id="ARBA00023125"/>
    </source>
</evidence>
<dbReference type="PANTHER" id="PTHR43537:SF53">
    <property type="entry name" value="HTH-TYPE TRANSCRIPTIONAL REPRESSOR NANR"/>
    <property type="match status" value="1"/>
</dbReference>
<dbReference type="Pfam" id="PF07729">
    <property type="entry name" value="FCD"/>
    <property type="match status" value="1"/>
</dbReference>
<protein>
    <submittedName>
        <fullName evidence="6">GntR family transcriptional regulator</fullName>
    </submittedName>
</protein>
<evidence type="ECO:0000313" key="5">
    <source>
        <dbReference type="Proteomes" id="UP000675920"/>
    </source>
</evidence>
<dbReference type="Proteomes" id="UP000675920">
    <property type="component" value="Unplaced"/>
</dbReference>
<sequence length="241" mass="26252">MNGDDGSLGSAADDALYEAIFDAVMTRRLAPGARLTEATLCEIFGTTRAVVRRVFVRLKQERVIELQPNRGASVASPGIDETHAVFEARRVIEAGIVRKLAVAPAKDWLAGLRALVEDEHAAYERGDRTAWIELSGAFHLRLAEAAGNDELARMLRTLVARTSLMIALYQSAQTSLCANDEHVALLDAIERGDVATAIALSDEHLLHCERHLTLGDTLDEPDLAEVFAPYARARKPGRKAS</sequence>
<evidence type="ECO:0000259" key="4">
    <source>
        <dbReference type="PROSITE" id="PS50949"/>
    </source>
</evidence>
<dbReference type="RefSeq" id="WP_169732477.1">
    <property type="nucleotide sequence ID" value="NZ_AXWS01000007.1"/>
</dbReference>
<dbReference type="PANTHER" id="PTHR43537">
    <property type="entry name" value="TRANSCRIPTIONAL REGULATOR, GNTR FAMILY"/>
    <property type="match status" value="1"/>
</dbReference>
<reference evidence="6" key="1">
    <citation type="journal article" date="2021" name="Yi Chuan">
        <title>Progress on the GntR family transcription regulators in bacteria.</title>
        <authorList>
            <person name="Liu G.F."/>
            <person name="Wang X.X."/>
            <person name="Su H.Z."/>
            <person name="Lu G.T."/>
        </authorList>
    </citation>
    <scope>NUCLEOTIDE SEQUENCE</scope>
</reference>
<dbReference type="GO" id="GO:0003700">
    <property type="term" value="F:DNA-binding transcription factor activity"/>
    <property type="evidence" value="ECO:0007669"/>
    <property type="project" value="InterPro"/>
</dbReference>
<keyword evidence="3" id="KW-0804">Transcription</keyword>
<keyword evidence="2" id="KW-0238">DNA-binding</keyword>
<dbReference type="InterPro" id="IPR036388">
    <property type="entry name" value="WH-like_DNA-bd_sf"/>
</dbReference>
<organism evidence="5 6">
    <name type="scientific">Derxia gummosa DSM 723</name>
    <dbReference type="NCBI Taxonomy" id="1121388"/>
    <lineage>
        <taxon>Bacteria</taxon>
        <taxon>Pseudomonadati</taxon>
        <taxon>Pseudomonadota</taxon>
        <taxon>Betaproteobacteria</taxon>
        <taxon>Burkholderiales</taxon>
        <taxon>Alcaligenaceae</taxon>
        <taxon>Derxia</taxon>
    </lineage>
</organism>
<dbReference type="InterPro" id="IPR011711">
    <property type="entry name" value="GntR_C"/>
</dbReference>
<dbReference type="SUPFAM" id="SSF46785">
    <property type="entry name" value="Winged helix' DNA-binding domain"/>
    <property type="match status" value="1"/>
</dbReference>
<keyword evidence="5" id="KW-1185">Reference proteome</keyword>
<name>A0A8B6XCZ1_9BURK</name>
<feature type="domain" description="HTH gntR-type" evidence="4">
    <location>
        <begin position="10"/>
        <end position="77"/>
    </location>
</feature>
<proteinExistence type="predicted"/>
<evidence type="ECO:0000256" key="1">
    <source>
        <dbReference type="ARBA" id="ARBA00023015"/>
    </source>
</evidence>
<dbReference type="PROSITE" id="PS50949">
    <property type="entry name" value="HTH_GNTR"/>
    <property type="match status" value="1"/>
</dbReference>
<evidence type="ECO:0000313" key="6">
    <source>
        <dbReference type="RefSeq" id="WP_169732477.1"/>
    </source>
</evidence>
<accession>A0A8B6XCZ1</accession>
<dbReference type="GO" id="GO:0003677">
    <property type="term" value="F:DNA binding"/>
    <property type="evidence" value="ECO:0007669"/>
    <property type="project" value="UniProtKB-KW"/>
</dbReference>
<keyword evidence="1" id="KW-0805">Transcription regulation</keyword>
<dbReference type="SMART" id="SM00895">
    <property type="entry name" value="FCD"/>
    <property type="match status" value="1"/>
</dbReference>
<dbReference type="InterPro" id="IPR008920">
    <property type="entry name" value="TF_FadR/GntR_C"/>
</dbReference>
<dbReference type="SUPFAM" id="SSF48008">
    <property type="entry name" value="GntR ligand-binding domain-like"/>
    <property type="match status" value="1"/>
</dbReference>
<dbReference type="InterPro" id="IPR000524">
    <property type="entry name" value="Tscrpt_reg_HTH_GntR"/>
</dbReference>
<evidence type="ECO:0000256" key="3">
    <source>
        <dbReference type="ARBA" id="ARBA00023163"/>
    </source>
</evidence>